<evidence type="ECO:0000256" key="4">
    <source>
        <dbReference type="RuleBase" id="RU361169"/>
    </source>
</evidence>
<evidence type="ECO:0000256" key="1">
    <source>
        <dbReference type="ARBA" id="ARBA00008834"/>
    </source>
</evidence>
<accession>A0AAD5DZW1</accession>
<keyword evidence="8" id="KW-1185">Reference proteome</keyword>
<dbReference type="GO" id="GO:0004650">
    <property type="term" value="F:polygalacturonase activity"/>
    <property type="evidence" value="ECO:0007669"/>
    <property type="project" value="InterPro"/>
</dbReference>
<dbReference type="InterPro" id="IPR051801">
    <property type="entry name" value="GH28_Enzymes"/>
</dbReference>
<dbReference type="Gene3D" id="2.160.20.10">
    <property type="entry name" value="Single-stranded right-handed beta-helix, Pectin lyase-like"/>
    <property type="match status" value="1"/>
</dbReference>
<sequence>MALRLVLALLVCGTAVPATSAARLSRPPPTTCLTSQHGAVPSTSDYQTAALQAAIDACSDRCGTVVVDLPGAYLTAALRLTDCVHLQLPAGVTLLAGDKREDYPGPQSEWYLLQFVKCDKCSLSGEGAIDGRARHWLAAAPSEGNSGRQIQAAKALEGQASLSVLQGEGQREALQASGDDPPRKKVHNWQDASCPNSDECRPRLLGVLDSGDVKISGITLTDPVYWALHVWRGVRVVIDGVTIRGDRGIPNTDGIDVDGSRYVTIRNVDIDTADDAIAVKATGKWPTSHVTVTGSKDGGDVSHVVFSNIAVSTRYTDSSWWGAAEPIYITAVPRTAGTKVGKASDIAFRDITVTAENGLFIQGGPLGGGPGHLLHTPFSLYGLVLQRIRITQEKRSNYAGGCQDLRPSSNGTEPHAASATPHANLAATDAEVGWWPAGLDCASGTTAPIWLSGAERVELTDVYVERKEPWRHDWRRGAWLDSYNLRAVKQTRVTVV</sequence>
<comment type="caution">
    <text evidence="7">The sequence shown here is derived from an EMBL/GenBank/DDBJ whole genome shotgun (WGS) entry which is preliminary data.</text>
</comment>
<dbReference type="GO" id="GO:0005975">
    <property type="term" value="P:carbohydrate metabolic process"/>
    <property type="evidence" value="ECO:0007669"/>
    <property type="project" value="InterPro"/>
</dbReference>
<dbReference type="PANTHER" id="PTHR31339">
    <property type="entry name" value="PECTIN LYASE-RELATED"/>
    <property type="match status" value="1"/>
</dbReference>
<dbReference type="InterPro" id="IPR011050">
    <property type="entry name" value="Pectin_lyase_fold/virulence"/>
</dbReference>
<evidence type="ECO:0000313" key="8">
    <source>
        <dbReference type="Proteomes" id="UP001205105"/>
    </source>
</evidence>
<dbReference type="SUPFAM" id="SSF51126">
    <property type="entry name" value="Pectin lyase-like"/>
    <property type="match status" value="1"/>
</dbReference>
<dbReference type="Pfam" id="PF00295">
    <property type="entry name" value="Glyco_hydro_28"/>
    <property type="match status" value="1"/>
</dbReference>
<keyword evidence="6" id="KW-0732">Signal</keyword>
<dbReference type="InterPro" id="IPR000743">
    <property type="entry name" value="Glyco_hydro_28"/>
</dbReference>
<organism evidence="7 8">
    <name type="scientific">Chlorella ohadii</name>
    <dbReference type="NCBI Taxonomy" id="2649997"/>
    <lineage>
        <taxon>Eukaryota</taxon>
        <taxon>Viridiplantae</taxon>
        <taxon>Chlorophyta</taxon>
        <taxon>core chlorophytes</taxon>
        <taxon>Trebouxiophyceae</taxon>
        <taxon>Chlorellales</taxon>
        <taxon>Chlorellaceae</taxon>
        <taxon>Chlorella clade</taxon>
        <taxon>Chlorella</taxon>
    </lineage>
</organism>
<protein>
    <submittedName>
        <fullName evidence="7">Uncharacterized protein</fullName>
    </submittedName>
</protein>
<comment type="similarity">
    <text evidence="1 4">Belongs to the glycosyl hydrolase 28 family.</text>
</comment>
<keyword evidence="2 4" id="KW-0378">Hydrolase</keyword>
<name>A0AAD5DZW1_9CHLO</name>
<evidence type="ECO:0000256" key="5">
    <source>
        <dbReference type="SAM" id="MobiDB-lite"/>
    </source>
</evidence>
<feature type="region of interest" description="Disordered" evidence="5">
    <location>
        <begin position="399"/>
        <end position="419"/>
    </location>
</feature>
<evidence type="ECO:0000256" key="2">
    <source>
        <dbReference type="ARBA" id="ARBA00022801"/>
    </source>
</evidence>
<feature type="region of interest" description="Disordered" evidence="5">
    <location>
        <begin position="169"/>
        <end position="195"/>
    </location>
</feature>
<feature type="signal peptide" evidence="6">
    <location>
        <begin position="1"/>
        <end position="21"/>
    </location>
</feature>
<evidence type="ECO:0000313" key="7">
    <source>
        <dbReference type="EMBL" id="KAI7845668.1"/>
    </source>
</evidence>
<keyword evidence="3 4" id="KW-0326">Glycosidase</keyword>
<reference evidence="7" key="1">
    <citation type="submission" date="2020-11" db="EMBL/GenBank/DDBJ databases">
        <title>Chlorella ohadii genome sequencing and assembly.</title>
        <authorList>
            <person name="Murik O."/>
            <person name="Treves H."/>
            <person name="Kedem I."/>
            <person name="Shotland Y."/>
            <person name="Kaplan A."/>
        </authorList>
    </citation>
    <scope>NUCLEOTIDE SEQUENCE</scope>
    <source>
        <strain evidence="7">1</strain>
    </source>
</reference>
<dbReference type="EMBL" id="JADXDR010000014">
    <property type="protein sequence ID" value="KAI7845668.1"/>
    <property type="molecule type" value="Genomic_DNA"/>
</dbReference>
<dbReference type="InterPro" id="IPR012334">
    <property type="entry name" value="Pectin_lyas_fold"/>
</dbReference>
<dbReference type="InterPro" id="IPR006626">
    <property type="entry name" value="PbH1"/>
</dbReference>
<feature type="chain" id="PRO_5041963393" evidence="6">
    <location>
        <begin position="22"/>
        <end position="496"/>
    </location>
</feature>
<evidence type="ECO:0000256" key="6">
    <source>
        <dbReference type="SAM" id="SignalP"/>
    </source>
</evidence>
<dbReference type="AlphaFoldDB" id="A0AAD5DZW1"/>
<evidence type="ECO:0000256" key="3">
    <source>
        <dbReference type="ARBA" id="ARBA00023295"/>
    </source>
</evidence>
<dbReference type="Proteomes" id="UP001205105">
    <property type="component" value="Unassembled WGS sequence"/>
</dbReference>
<dbReference type="PANTHER" id="PTHR31339:SF9">
    <property type="entry name" value="PLASMIN AND FIBRONECTIN-BINDING PROTEIN A"/>
    <property type="match status" value="1"/>
</dbReference>
<dbReference type="SMART" id="SM00710">
    <property type="entry name" value="PbH1"/>
    <property type="match status" value="4"/>
</dbReference>
<proteinExistence type="inferred from homology"/>
<gene>
    <name evidence="7" type="ORF">COHA_000782</name>
</gene>